<dbReference type="EMBL" id="JACHXK010000003">
    <property type="protein sequence ID" value="MBB3109557.1"/>
    <property type="molecule type" value="Genomic_DNA"/>
</dbReference>
<dbReference type="CDD" id="cd08583">
    <property type="entry name" value="PI-PLCc_GDPD_SF_unchar1"/>
    <property type="match status" value="1"/>
</dbReference>
<proteinExistence type="predicted"/>
<comment type="caution">
    <text evidence="3">The sequence shown here is derived from an EMBL/GenBank/DDBJ whole genome shotgun (WGS) entry which is preliminary data.</text>
</comment>
<feature type="signal peptide" evidence="1">
    <location>
        <begin position="1"/>
        <end position="23"/>
    </location>
</feature>
<dbReference type="AlphaFoldDB" id="A0A7W5FM01"/>
<feature type="domain" description="GP-PDE" evidence="2">
    <location>
        <begin position="46"/>
        <end position="267"/>
    </location>
</feature>
<evidence type="ECO:0000259" key="2">
    <source>
        <dbReference type="Pfam" id="PF03009"/>
    </source>
</evidence>
<evidence type="ECO:0000313" key="4">
    <source>
        <dbReference type="Proteomes" id="UP000570361"/>
    </source>
</evidence>
<dbReference type="Pfam" id="PF03009">
    <property type="entry name" value="GDPD"/>
    <property type="match status" value="1"/>
</dbReference>
<dbReference type="Proteomes" id="UP000570361">
    <property type="component" value="Unassembled WGS sequence"/>
</dbReference>
<name>A0A7W5FM01_9BACL</name>
<keyword evidence="3" id="KW-0378">Hydrolase</keyword>
<reference evidence="3 4" key="1">
    <citation type="submission" date="2020-08" db="EMBL/GenBank/DDBJ databases">
        <title>Genomic Encyclopedia of Type Strains, Phase III (KMG-III): the genomes of soil and plant-associated and newly described type strains.</title>
        <authorList>
            <person name="Whitman W."/>
        </authorList>
    </citation>
    <scope>NUCLEOTIDE SEQUENCE [LARGE SCALE GENOMIC DNA]</scope>
    <source>
        <strain evidence="3 4">CECT 5862</strain>
    </source>
</reference>
<evidence type="ECO:0000313" key="3">
    <source>
        <dbReference type="EMBL" id="MBB3109557.1"/>
    </source>
</evidence>
<dbReference type="RefSeq" id="WP_183598793.1">
    <property type="nucleotide sequence ID" value="NZ_JACHXK010000003.1"/>
</dbReference>
<dbReference type="PANTHER" id="PTHR46211">
    <property type="entry name" value="GLYCEROPHOSPHORYL DIESTER PHOSPHODIESTERASE"/>
    <property type="match status" value="1"/>
</dbReference>
<dbReference type="GO" id="GO:0008889">
    <property type="term" value="F:glycerophosphodiester phosphodiesterase activity"/>
    <property type="evidence" value="ECO:0007669"/>
    <property type="project" value="UniProtKB-EC"/>
</dbReference>
<dbReference type="InterPro" id="IPR017946">
    <property type="entry name" value="PLC-like_Pdiesterase_TIM-brl"/>
</dbReference>
<dbReference type="Gene3D" id="3.20.20.190">
    <property type="entry name" value="Phosphatidylinositol (PI) phosphodiesterase"/>
    <property type="match status" value="1"/>
</dbReference>
<keyword evidence="4" id="KW-1185">Reference proteome</keyword>
<feature type="chain" id="PRO_5031535526" evidence="1">
    <location>
        <begin position="24"/>
        <end position="310"/>
    </location>
</feature>
<dbReference type="EC" id="3.1.4.46" evidence="3"/>
<protein>
    <submittedName>
        <fullName evidence="3">Glycerophosphoryl diester phosphodiesterase</fullName>
        <ecNumber evidence="3">3.1.4.46</ecNumber>
    </submittedName>
</protein>
<sequence length="310" mass="35120">MRRPVILLLLSAIMLLTASGASAQEVHWTDEKLVAHGLGAIDGHTYTNTLEAFETNYAQGFRVFEVDLQLTSDGYLVSRHDWQPYLYRMFEQEPPAEGLRGEPLSLEAVKSLTVHNAYHILEFGELLKLIEQYPDVTFVTDTKDVDPAIIEKQFRTIAAAAGHDAKLLHRIVPQVYNQQMYHQIDAIFPFDSYIYTLYESPDTEDEVLGFVRHYDRIDAITLPESKANAGFLLRLKAASVKTYVHTINDTALMTDYMRRGTYGFYTDKVNGEQLLATTPEPTSLSSLLSAGMLKIVIQPILLPLLQWTYL</sequence>
<evidence type="ECO:0000256" key="1">
    <source>
        <dbReference type="SAM" id="SignalP"/>
    </source>
</evidence>
<dbReference type="GO" id="GO:0006629">
    <property type="term" value="P:lipid metabolic process"/>
    <property type="evidence" value="ECO:0007669"/>
    <property type="project" value="InterPro"/>
</dbReference>
<keyword evidence="1" id="KW-0732">Signal</keyword>
<accession>A0A7W5FM01</accession>
<dbReference type="SUPFAM" id="SSF51695">
    <property type="entry name" value="PLC-like phosphodiesterases"/>
    <property type="match status" value="1"/>
</dbReference>
<gene>
    <name evidence="3" type="ORF">FHS18_001620</name>
</gene>
<dbReference type="InterPro" id="IPR030395">
    <property type="entry name" value="GP_PDE_dom"/>
</dbReference>
<organism evidence="3 4">
    <name type="scientific">Paenibacillus phyllosphaerae</name>
    <dbReference type="NCBI Taxonomy" id="274593"/>
    <lineage>
        <taxon>Bacteria</taxon>
        <taxon>Bacillati</taxon>
        <taxon>Bacillota</taxon>
        <taxon>Bacilli</taxon>
        <taxon>Bacillales</taxon>
        <taxon>Paenibacillaceae</taxon>
        <taxon>Paenibacillus</taxon>
    </lineage>
</organism>
<dbReference type="PANTHER" id="PTHR46211:SF14">
    <property type="entry name" value="GLYCEROPHOSPHODIESTER PHOSPHODIESTERASE"/>
    <property type="match status" value="1"/>
</dbReference>